<dbReference type="PANTHER" id="PTHR45662">
    <property type="entry name" value="PHOSPHATIDYLINOSITIDE PHOSPHATASE SAC1"/>
    <property type="match status" value="1"/>
</dbReference>
<dbReference type="InterPro" id="IPR002013">
    <property type="entry name" value="SAC_dom"/>
</dbReference>
<feature type="transmembrane region" description="Helical" evidence="1">
    <location>
        <begin position="492"/>
        <end position="510"/>
    </location>
</feature>
<dbReference type="Proteomes" id="UP000009328">
    <property type="component" value="Unassembled WGS sequence"/>
</dbReference>
<evidence type="ECO:0000313" key="4">
    <source>
        <dbReference type="Proteomes" id="UP000009328"/>
    </source>
</evidence>
<dbReference type="InParanoid" id="K0KUP5"/>
<dbReference type="EC" id="3.1.3.-" evidence="3"/>
<dbReference type="FunCoup" id="K0KUP5">
    <property type="interactions" value="1378"/>
</dbReference>
<reference evidence="3 4" key="1">
    <citation type="journal article" date="2012" name="Eukaryot. Cell">
        <title>Draft genome sequence of Wickerhamomyces ciferrii NRRL Y-1031 F-60-10.</title>
        <authorList>
            <person name="Schneider J."/>
            <person name="Andrea H."/>
            <person name="Blom J."/>
            <person name="Jaenicke S."/>
            <person name="Ruckert C."/>
            <person name="Schorsch C."/>
            <person name="Szczepanowski R."/>
            <person name="Farwick M."/>
            <person name="Goesmann A."/>
            <person name="Puhler A."/>
            <person name="Schaffer S."/>
            <person name="Tauch A."/>
            <person name="Kohler T."/>
            <person name="Brinkrolf K."/>
        </authorList>
    </citation>
    <scope>NUCLEOTIDE SEQUENCE [LARGE SCALE GENOMIC DNA]</scope>
    <source>
        <strain evidence="4">ATCC 14091 / BCRC 22168 / CBS 111 / JCM 3599 / NBRC 0793 / NRRL Y-1031 F-60-10</strain>
    </source>
</reference>
<sequence>MASPLLYAKADDELFPVTGINTIAAIIGVIRLRSSRYIIVATNTQEVGQIRQHSVSKVAEYKVLPLSNSFLKDDDEQKYLDLLKFHLDSAQLYFSYTYDLTNSHQRINENNGSIKPLWQLADDRFFWNYYVASELIEGAKQDYRFNPFIVPLIYGYVNIIRTQTNGSPISFGLITRRSRLRAGTRYFRRGIDADGNVANYNETEQLLIRHNSNTSYETYSYIQTRGSVPVYWAEVNNLNYKPDLSIGEPPLEATKQHFDQQVKLYGDNYLVNLVNSKGYEEPVKNAYESIVDALNNPKLHYVYFDYHHECRNLKWHRVKILIEHLARLGLSNQDFYHEIRDNENVKVINQQTSVVRTNCMDCLDRTNVVQSTLGHWVLQQQFETSGILPESSIWESDKLLLFQFQNIWADNADAVSKSYSGTGALKTDYTRTGKRTKKGALNDLLNSITRYYRNNLRDGPRQDSYDLFLGNFSPYGAVDSPFEDRRPPLTQSIPYIFIASSILFFAAVVFPKGSIFSIKNLFLLASCLTVFGVSGNYIAKNGMQYVFWPKLVDLEFLAKRDLVSDGKFDGIKFAKNNRYHSPTAVKKD</sequence>
<accession>K0KUP5</accession>
<name>K0KUP5_WICCF</name>
<organism evidence="3 4">
    <name type="scientific">Wickerhamomyces ciferrii (strain ATCC 14091 / BCRC 22168 / CBS 111 / JCM 3599 / NBRC 0793 / NRRL Y-1031 F-60-10)</name>
    <name type="common">Yeast</name>
    <name type="synonym">Pichia ciferrii</name>
    <dbReference type="NCBI Taxonomy" id="1206466"/>
    <lineage>
        <taxon>Eukaryota</taxon>
        <taxon>Fungi</taxon>
        <taxon>Dikarya</taxon>
        <taxon>Ascomycota</taxon>
        <taxon>Saccharomycotina</taxon>
        <taxon>Saccharomycetes</taxon>
        <taxon>Phaffomycetales</taxon>
        <taxon>Wickerhamomycetaceae</taxon>
        <taxon>Wickerhamomyces</taxon>
    </lineage>
</organism>
<keyword evidence="4" id="KW-1185">Reference proteome</keyword>
<dbReference type="GO" id="GO:0034593">
    <property type="term" value="F:phosphatidylinositol bisphosphate phosphatase activity"/>
    <property type="evidence" value="ECO:0007669"/>
    <property type="project" value="UniProtKB-ARBA"/>
</dbReference>
<feature type="transmembrane region" description="Helical" evidence="1">
    <location>
        <begin position="522"/>
        <end position="539"/>
    </location>
</feature>
<evidence type="ECO:0000256" key="1">
    <source>
        <dbReference type="SAM" id="Phobius"/>
    </source>
</evidence>
<proteinExistence type="predicted"/>
<keyword evidence="1" id="KW-0812">Transmembrane</keyword>
<keyword evidence="1" id="KW-0472">Membrane</keyword>
<dbReference type="HOGENOM" id="CLU_003016_7_4_1"/>
<gene>
    <name evidence="3" type="ORF">BN7_6527</name>
</gene>
<protein>
    <submittedName>
        <fullName evidence="3">Phosphoinositide phosphatase SAC1</fullName>
        <ecNumber evidence="3">3.1.3.-</ecNumber>
    </submittedName>
</protein>
<evidence type="ECO:0000259" key="2">
    <source>
        <dbReference type="PROSITE" id="PS50275"/>
    </source>
</evidence>
<dbReference type="PROSITE" id="PS50275">
    <property type="entry name" value="SAC"/>
    <property type="match status" value="1"/>
</dbReference>
<dbReference type="AlphaFoldDB" id="K0KUP5"/>
<feature type="domain" description="SAC" evidence="2">
    <location>
        <begin position="83"/>
        <end position="421"/>
    </location>
</feature>
<dbReference type="eggNOG" id="KOG1889">
    <property type="taxonomic scope" value="Eukaryota"/>
</dbReference>
<dbReference type="GO" id="GO:0005783">
    <property type="term" value="C:endoplasmic reticulum"/>
    <property type="evidence" value="ECO:0007669"/>
    <property type="project" value="TreeGrafter"/>
</dbReference>
<evidence type="ECO:0000313" key="3">
    <source>
        <dbReference type="EMBL" id="CCH46921.1"/>
    </source>
</evidence>
<comment type="caution">
    <text evidence="3">The sequence shown here is derived from an EMBL/GenBank/DDBJ whole genome shotgun (WGS) entry which is preliminary data.</text>
</comment>
<dbReference type="GO" id="GO:0046856">
    <property type="term" value="P:phosphatidylinositol dephosphorylation"/>
    <property type="evidence" value="ECO:0007669"/>
    <property type="project" value="TreeGrafter"/>
</dbReference>
<dbReference type="PANTHER" id="PTHR45662:SF2">
    <property type="entry name" value="PHOSPHATIDYLINOSITOL-3-PHOSPHATASE SAC1"/>
    <property type="match status" value="1"/>
</dbReference>
<keyword evidence="3" id="KW-0378">Hydrolase</keyword>
<dbReference type="Pfam" id="PF02383">
    <property type="entry name" value="Syja_N"/>
    <property type="match status" value="1"/>
</dbReference>
<dbReference type="EMBL" id="CAIF01000287">
    <property type="protein sequence ID" value="CCH46921.1"/>
    <property type="molecule type" value="Genomic_DNA"/>
</dbReference>
<dbReference type="GO" id="GO:0043812">
    <property type="term" value="F:phosphatidylinositol-4-phosphate phosphatase activity"/>
    <property type="evidence" value="ECO:0007669"/>
    <property type="project" value="TreeGrafter"/>
</dbReference>
<dbReference type="STRING" id="1206466.K0KUP5"/>
<keyword evidence="1" id="KW-1133">Transmembrane helix</keyword>